<dbReference type="Gene3D" id="3.40.50.1820">
    <property type="entry name" value="alpha/beta hydrolase"/>
    <property type="match status" value="1"/>
</dbReference>
<dbReference type="Pfam" id="PF00550">
    <property type="entry name" value="PP-binding"/>
    <property type="match status" value="1"/>
</dbReference>
<keyword evidence="5" id="KW-1185">Reference proteome</keyword>
<dbReference type="PANTHER" id="PTHR45527">
    <property type="entry name" value="NONRIBOSOMAL PEPTIDE SYNTHETASE"/>
    <property type="match status" value="1"/>
</dbReference>
<accession>A0ABP8M134</accession>
<dbReference type="Pfam" id="PF13193">
    <property type="entry name" value="AMP-binding_C"/>
    <property type="match status" value="1"/>
</dbReference>
<dbReference type="RefSeq" id="WP_345030128.1">
    <property type="nucleotide sequence ID" value="NZ_BAABEY010000025.1"/>
</dbReference>
<evidence type="ECO:0000256" key="2">
    <source>
        <dbReference type="ARBA" id="ARBA00022553"/>
    </source>
</evidence>
<dbReference type="InterPro" id="IPR009081">
    <property type="entry name" value="PP-bd_ACP"/>
</dbReference>
<sequence>MGYSFIPLWLRVVASSGGQPALSDISRTRSYAELHAEAAAIAAFLLKKEIREQGVIVSLHDKLHSITAFLGILLSGNHYFFINPDLLEYYLNQFPELRAMPVLTDTQANLSNRVSNRVILFSEAVLPGKGYSSPQIPAPESPFAIFSTSGSTGAPKLVRHSQQYLLADTMAQIERFPIGPNDKRDYYGSLMFSASAGAIFPILLAGGHLVLFDFQKSGALALPQLWEEAGITLTTVPASVLRLLTKAQDLSHRLSKLKILIISAEAVQPEDLELFSKRLPPALTFMNGYAATETRGITLACYQNNGAPSDPAGSVGRPWLDKRILVVDDSGEEVQQGKTGEIVVEAHGLPGGYLFGPAADAFTTIPDGKIRYKTGDIGFLDESGRLYLSGRKDFVVKINGIKVNLQQIEAAFQQFPPVREAAVILDKNQRLQAFFAASEDFSLDQCQSFLKSKLPPHMLPAGYTLLDSLPKTITGKIDRKSLPAAEHPYNPAPRSPHEQSSILQSITGIWEKELGLSYAVRAEDDFFKDLGGDSLLCAVCTETLEKELGIRLDINAMYTYTTPASLEQFILKLKNNLAAVVPINQADPARPTLYFIPPYPGDRRTYRYLEEALHDTYNLYFLYYNPVLPDQSIAPFGHLVKALADSIQPASDISVAGYSFGGMLAYFVCKESENNKRPIKKLVLLDTPLYRQFSRVELGYNFSVRVARKFRQFLTNPDDIWQRFVIQFRKTYRDYSGRFTAEKFKEDPLNPVQVVWHYVQSFPERQSLAADIVLFRAKELPVAYQFKWDYNWKKHTKGNLHTYWLAGWHENAVNDPDNAQIVARHLQWNGAGSELQPQLRTDG</sequence>
<dbReference type="SUPFAM" id="SSF47336">
    <property type="entry name" value="ACP-like"/>
    <property type="match status" value="1"/>
</dbReference>
<feature type="domain" description="Carrier" evidence="3">
    <location>
        <begin position="497"/>
        <end position="574"/>
    </location>
</feature>
<dbReference type="PANTHER" id="PTHR45527:SF1">
    <property type="entry name" value="FATTY ACID SYNTHASE"/>
    <property type="match status" value="1"/>
</dbReference>
<protein>
    <recommendedName>
        <fullName evidence="3">Carrier domain-containing protein</fullName>
    </recommendedName>
</protein>
<name>A0ABP8M134_9BACT</name>
<evidence type="ECO:0000313" key="5">
    <source>
        <dbReference type="Proteomes" id="UP001501508"/>
    </source>
</evidence>
<reference evidence="5" key="1">
    <citation type="journal article" date="2019" name="Int. J. Syst. Evol. Microbiol.">
        <title>The Global Catalogue of Microorganisms (GCM) 10K type strain sequencing project: providing services to taxonomists for standard genome sequencing and annotation.</title>
        <authorList>
            <consortium name="The Broad Institute Genomics Platform"/>
            <consortium name="The Broad Institute Genome Sequencing Center for Infectious Disease"/>
            <person name="Wu L."/>
            <person name="Ma J."/>
        </authorList>
    </citation>
    <scope>NUCLEOTIDE SEQUENCE [LARGE SCALE GENOMIC DNA]</scope>
    <source>
        <strain evidence="5">JCM 31920</strain>
    </source>
</reference>
<dbReference type="EMBL" id="BAABEY010000025">
    <property type="protein sequence ID" value="GAA4441789.1"/>
    <property type="molecule type" value="Genomic_DNA"/>
</dbReference>
<dbReference type="InterPro" id="IPR001031">
    <property type="entry name" value="Thioesterase"/>
</dbReference>
<comment type="caution">
    <text evidence="4">The sequence shown here is derived from an EMBL/GenBank/DDBJ whole genome shotgun (WGS) entry which is preliminary data.</text>
</comment>
<dbReference type="InterPro" id="IPR042099">
    <property type="entry name" value="ANL_N_sf"/>
</dbReference>
<dbReference type="InterPro" id="IPR020806">
    <property type="entry name" value="PKS_PP-bd"/>
</dbReference>
<dbReference type="InterPro" id="IPR036736">
    <property type="entry name" value="ACP-like_sf"/>
</dbReference>
<dbReference type="Pfam" id="PF00975">
    <property type="entry name" value="Thioesterase"/>
    <property type="match status" value="1"/>
</dbReference>
<dbReference type="SMART" id="SM00823">
    <property type="entry name" value="PKS_PP"/>
    <property type="match status" value="1"/>
</dbReference>
<dbReference type="Gene3D" id="3.30.300.30">
    <property type="match status" value="1"/>
</dbReference>
<keyword evidence="2" id="KW-0597">Phosphoprotein</keyword>
<evidence type="ECO:0000259" key="3">
    <source>
        <dbReference type="PROSITE" id="PS50075"/>
    </source>
</evidence>
<dbReference type="Pfam" id="PF00501">
    <property type="entry name" value="AMP-binding"/>
    <property type="match status" value="1"/>
</dbReference>
<dbReference type="InterPro" id="IPR000873">
    <property type="entry name" value="AMP-dep_synth/lig_dom"/>
</dbReference>
<dbReference type="InterPro" id="IPR045851">
    <property type="entry name" value="AMP-bd_C_sf"/>
</dbReference>
<organism evidence="4 5">
    <name type="scientific">Ravibacter arvi</name>
    <dbReference type="NCBI Taxonomy" id="2051041"/>
    <lineage>
        <taxon>Bacteria</taxon>
        <taxon>Pseudomonadati</taxon>
        <taxon>Bacteroidota</taxon>
        <taxon>Cytophagia</taxon>
        <taxon>Cytophagales</taxon>
        <taxon>Spirosomataceae</taxon>
        <taxon>Ravibacter</taxon>
    </lineage>
</organism>
<keyword evidence="1" id="KW-0596">Phosphopantetheine</keyword>
<dbReference type="SUPFAM" id="SSF56801">
    <property type="entry name" value="Acetyl-CoA synthetase-like"/>
    <property type="match status" value="1"/>
</dbReference>
<dbReference type="PROSITE" id="PS50075">
    <property type="entry name" value="CARRIER"/>
    <property type="match status" value="1"/>
</dbReference>
<dbReference type="Gene3D" id="1.10.1200.10">
    <property type="entry name" value="ACP-like"/>
    <property type="match status" value="1"/>
</dbReference>
<dbReference type="SUPFAM" id="SSF53474">
    <property type="entry name" value="alpha/beta-Hydrolases"/>
    <property type="match status" value="1"/>
</dbReference>
<gene>
    <name evidence="4" type="ORF">GCM10023091_27580</name>
</gene>
<evidence type="ECO:0000256" key="1">
    <source>
        <dbReference type="ARBA" id="ARBA00022450"/>
    </source>
</evidence>
<dbReference type="Proteomes" id="UP001501508">
    <property type="component" value="Unassembled WGS sequence"/>
</dbReference>
<evidence type="ECO:0000313" key="4">
    <source>
        <dbReference type="EMBL" id="GAA4441789.1"/>
    </source>
</evidence>
<dbReference type="Gene3D" id="3.40.50.12780">
    <property type="entry name" value="N-terminal domain of ligase-like"/>
    <property type="match status" value="1"/>
</dbReference>
<dbReference type="InterPro" id="IPR029058">
    <property type="entry name" value="AB_hydrolase_fold"/>
</dbReference>
<dbReference type="InterPro" id="IPR025110">
    <property type="entry name" value="AMP-bd_C"/>
</dbReference>
<proteinExistence type="predicted"/>